<feature type="domain" description="HTH gntR-type" evidence="4">
    <location>
        <begin position="27"/>
        <end position="93"/>
    </location>
</feature>
<dbReference type="SMART" id="SM00866">
    <property type="entry name" value="UTRA"/>
    <property type="match status" value="1"/>
</dbReference>
<dbReference type="Pfam" id="PF07702">
    <property type="entry name" value="UTRA"/>
    <property type="match status" value="1"/>
</dbReference>
<proteinExistence type="predicted"/>
<dbReference type="PANTHER" id="PTHR44846:SF1">
    <property type="entry name" value="MANNOSYL-D-GLYCERATE TRANSPORT_METABOLISM SYSTEM REPRESSOR MNGR-RELATED"/>
    <property type="match status" value="1"/>
</dbReference>
<evidence type="ECO:0000259" key="4">
    <source>
        <dbReference type="PROSITE" id="PS50949"/>
    </source>
</evidence>
<dbReference type="SUPFAM" id="SSF64288">
    <property type="entry name" value="Chorismate lyase-like"/>
    <property type="match status" value="1"/>
</dbReference>
<dbReference type="PANTHER" id="PTHR44846">
    <property type="entry name" value="MANNOSYL-D-GLYCERATE TRANSPORT/METABOLISM SYSTEM REPRESSOR MNGR-RELATED"/>
    <property type="match status" value="1"/>
</dbReference>
<dbReference type="SMART" id="SM00345">
    <property type="entry name" value="HTH_GNTR"/>
    <property type="match status" value="1"/>
</dbReference>
<dbReference type="AlphaFoldDB" id="A0A7Y9ICI6"/>
<dbReference type="InterPro" id="IPR036390">
    <property type="entry name" value="WH_DNA-bd_sf"/>
</dbReference>
<dbReference type="Gene3D" id="3.40.1410.10">
    <property type="entry name" value="Chorismate lyase-like"/>
    <property type="match status" value="1"/>
</dbReference>
<organism evidence="5 6">
    <name type="scientific">Microlunatus parietis</name>
    <dbReference type="NCBI Taxonomy" id="682979"/>
    <lineage>
        <taxon>Bacteria</taxon>
        <taxon>Bacillati</taxon>
        <taxon>Actinomycetota</taxon>
        <taxon>Actinomycetes</taxon>
        <taxon>Propionibacteriales</taxon>
        <taxon>Propionibacteriaceae</taxon>
        <taxon>Microlunatus</taxon>
    </lineage>
</organism>
<dbReference type="GO" id="GO:0045892">
    <property type="term" value="P:negative regulation of DNA-templated transcription"/>
    <property type="evidence" value="ECO:0007669"/>
    <property type="project" value="TreeGrafter"/>
</dbReference>
<evidence type="ECO:0000256" key="1">
    <source>
        <dbReference type="ARBA" id="ARBA00023015"/>
    </source>
</evidence>
<keyword evidence="3" id="KW-0804">Transcription</keyword>
<dbReference type="CDD" id="cd07377">
    <property type="entry name" value="WHTH_GntR"/>
    <property type="match status" value="1"/>
</dbReference>
<dbReference type="InterPro" id="IPR000524">
    <property type="entry name" value="Tscrpt_reg_HTH_GntR"/>
</dbReference>
<evidence type="ECO:0000256" key="2">
    <source>
        <dbReference type="ARBA" id="ARBA00023125"/>
    </source>
</evidence>
<dbReference type="InterPro" id="IPR050679">
    <property type="entry name" value="Bact_HTH_transcr_reg"/>
</dbReference>
<reference evidence="5 6" key="1">
    <citation type="submission" date="2020-07" db="EMBL/GenBank/DDBJ databases">
        <title>Sequencing the genomes of 1000 actinobacteria strains.</title>
        <authorList>
            <person name="Klenk H.-P."/>
        </authorList>
    </citation>
    <scope>NUCLEOTIDE SEQUENCE [LARGE SCALE GENOMIC DNA]</scope>
    <source>
        <strain evidence="5 6">DSM 22083</strain>
    </source>
</reference>
<dbReference type="PRINTS" id="PR00035">
    <property type="entry name" value="HTHGNTR"/>
</dbReference>
<comment type="caution">
    <text evidence="5">The sequence shown here is derived from an EMBL/GenBank/DDBJ whole genome shotgun (WGS) entry which is preliminary data.</text>
</comment>
<protein>
    <submittedName>
        <fullName evidence="5">GntR family transcriptional regulator</fullName>
    </submittedName>
</protein>
<evidence type="ECO:0000256" key="3">
    <source>
        <dbReference type="ARBA" id="ARBA00023163"/>
    </source>
</evidence>
<dbReference type="PROSITE" id="PS50949">
    <property type="entry name" value="HTH_GNTR"/>
    <property type="match status" value="1"/>
</dbReference>
<evidence type="ECO:0000313" key="6">
    <source>
        <dbReference type="Proteomes" id="UP000569914"/>
    </source>
</evidence>
<evidence type="ECO:0000313" key="5">
    <source>
        <dbReference type="EMBL" id="NYE74182.1"/>
    </source>
</evidence>
<dbReference type="InterPro" id="IPR036388">
    <property type="entry name" value="WH-like_DNA-bd_sf"/>
</dbReference>
<dbReference type="InterPro" id="IPR011663">
    <property type="entry name" value="UTRA"/>
</dbReference>
<dbReference type="EMBL" id="JACCBU010000001">
    <property type="protein sequence ID" value="NYE74182.1"/>
    <property type="molecule type" value="Genomic_DNA"/>
</dbReference>
<dbReference type="GO" id="GO:0003700">
    <property type="term" value="F:DNA-binding transcription factor activity"/>
    <property type="evidence" value="ECO:0007669"/>
    <property type="project" value="InterPro"/>
</dbReference>
<dbReference type="RefSeq" id="WP_179756302.1">
    <property type="nucleotide sequence ID" value="NZ_JACCBU010000001.1"/>
</dbReference>
<keyword evidence="1" id="KW-0805">Transcription regulation</keyword>
<keyword evidence="6" id="KW-1185">Reference proteome</keyword>
<dbReference type="GO" id="GO:0003677">
    <property type="term" value="F:DNA binding"/>
    <property type="evidence" value="ECO:0007669"/>
    <property type="project" value="UniProtKB-KW"/>
</dbReference>
<accession>A0A7Y9ICI6</accession>
<dbReference type="Gene3D" id="1.10.10.10">
    <property type="entry name" value="Winged helix-like DNA-binding domain superfamily/Winged helix DNA-binding domain"/>
    <property type="match status" value="1"/>
</dbReference>
<gene>
    <name evidence="5" type="ORF">BKA15_005511</name>
</gene>
<dbReference type="SUPFAM" id="SSF46785">
    <property type="entry name" value="Winged helix' DNA-binding domain"/>
    <property type="match status" value="1"/>
</dbReference>
<dbReference type="Pfam" id="PF00392">
    <property type="entry name" value="GntR"/>
    <property type="match status" value="1"/>
</dbReference>
<dbReference type="InterPro" id="IPR028978">
    <property type="entry name" value="Chorismate_lyase_/UTRA_dom_sf"/>
</dbReference>
<keyword evidence="2" id="KW-0238">DNA-binding</keyword>
<sequence length="276" mass="30496">MSHARDRTRVACRRSLDNCEVLMADDRPIHAAITERLRAELGDYADGDLLPGDRELAERFGVSRMTVRQAVATLVTEGLIIRRRGSGTYVAKRAVHRRMARLLSFTEHMHRQGRTPSAQVIDLGDRLGTRAENADLDQPDGASVITLRRVLCGDGTPIAIEDVILPQDCGAVRDRDLTGSLHAALAAIGRRPRSARGTMIAEPAEPRIAKLLDIAIGSALMVQRLRILDGEDRPVQLVIVRYVGERIVFDIDQERPAEDLAARIDPPYEFSSLVVT</sequence>
<dbReference type="Proteomes" id="UP000569914">
    <property type="component" value="Unassembled WGS sequence"/>
</dbReference>
<name>A0A7Y9ICI6_9ACTN</name>